<accession>A0A9Q1KF18</accession>
<dbReference type="Proteomes" id="UP001153076">
    <property type="component" value="Unassembled WGS sequence"/>
</dbReference>
<dbReference type="OrthoDB" id="1752268at2759"/>
<feature type="region of interest" description="Disordered" evidence="1">
    <location>
        <begin position="55"/>
        <end position="89"/>
    </location>
</feature>
<feature type="compositionally biased region" description="Basic and acidic residues" evidence="1">
    <location>
        <begin position="55"/>
        <end position="70"/>
    </location>
</feature>
<protein>
    <recommendedName>
        <fullName evidence="4">Retrotransposon gag domain-containing protein</fullName>
    </recommendedName>
</protein>
<gene>
    <name evidence="2" type="ORF">Cgig2_009021</name>
</gene>
<dbReference type="AlphaFoldDB" id="A0A9Q1KF18"/>
<name>A0A9Q1KF18_9CARY</name>
<evidence type="ECO:0000256" key="1">
    <source>
        <dbReference type="SAM" id="MobiDB-lite"/>
    </source>
</evidence>
<evidence type="ECO:0000313" key="3">
    <source>
        <dbReference type="Proteomes" id="UP001153076"/>
    </source>
</evidence>
<evidence type="ECO:0000313" key="2">
    <source>
        <dbReference type="EMBL" id="KAJ8441775.1"/>
    </source>
</evidence>
<sequence>MEMERRLGFELSRSSARRIYMRRQGKENKGSREFHEATPAFDYELTRGVKPLETRPCRSQHENNSLRDAARPWISKRPHDDNHDRTVGMDARRSSGLDRLFRRPELIWHCPQPPPCRMRPIPSARLGLKNRSKLYDLMGKLMKGGIRLSSSQPMTAAPKPYNARKYCEFYEQNGHTTIECRELKKALHELADKGAFRKDPVRACEEPQEEKCSIEIMAKITGEHVEGISCAMWKA</sequence>
<evidence type="ECO:0008006" key="4">
    <source>
        <dbReference type="Google" id="ProtNLM"/>
    </source>
</evidence>
<reference evidence="2" key="1">
    <citation type="submission" date="2022-04" db="EMBL/GenBank/DDBJ databases">
        <title>Carnegiea gigantea Genome sequencing and assembly v2.</title>
        <authorList>
            <person name="Copetti D."/>
            <person name="Sanderson M.J."/>
            <person name="Burquez A."/>
            <person name="Wojciechowski M.F."/>
        </authorList>
    </citation>
    <scope>NUCLEOTIDE SEQUENCE</scope>
    <source>
        <strain evidence="2">SGP5-SGP5p</strain>
        <tissue evidence="2">Aerial part</tissue>
    </source>
</reference>
<feature type="compositionally biased region" description="Basic and acidic residues" evidence="1">
    <location>
        <begin position="77"/>
        <end position="89"/>
    </location>
</feature>
<keyword evidence="3" id="KW-1185">Reference proteome</keyword>
<proteinExistence type="predicted"/>
<comment type="caution">
    <text evidence="2">The sequence shown here is derived from an EMBL/GenBank/DDBJ whole genome shotgun (WGS) entry which is preliminary data.</text>
</comment>
<dbReference type="EMBL" id="JAKOGI010000154">
    <property type="protein sequence ID" value="KAJ8441775.1"/>
    <property type="molecule type" value="Genomic_DNA"/>
</dbReference>
<organism evidence="2 3">
    <name type="scientific">Carnegiea gigantea</name>
    <dbReference type="NCBI Taxonomy" id="171969"/>
    <lineage>
        <taxon>Eukaryota</taxon>
        <taxon>Viridiplantae</taxon>
        <taxon>Streptophyta</taxon>
        <taxon>Embryophyta</taxon>
        <taxon>Tracheophyta</taxon>
        <taxon>Spermatophyta</taxon>
        <taxon>Magnoliopsida</taxon>
        <taxon>eudicotyledons</taxon>
        <taxon>Gunneridae</taxon>
        <taxon>Pentapetalae</taxon>
        <taxon>Caryophyllales</taxon>
        <taxon>Cactineae</taxon>
        <taxon>Cactaceae</taxon>
        <taxon>Cactoideae</taxon>
        <taxon>Echinocereeae</taxon>
        <taxon>Carnegiea</taxon>
    </lineage>
</organism>